<proteinExistence type="predicted"/>
<feature type="transmembrane region" description="Helical" evidence="1">
    <location>
        <begin position="421"/>
        <end position="443"/>
    </location>
</feature>
<dbReference type="GO" id="GO:0016620">
    <property type="term" value="F:oxidoreductase activity, acting on the aldehyde or oxo group of donors, NAD or NADP as acceptor"/>
    <property type="evidence" value="ECO:0007669"/>
    <property type="project" value="InterPro"/>
</dbReference>
<protein>
    <submittedName>
        <fullName evidence="2">ALDH-like protein</fullName>
    </submittedName>
</protein>
<dbReference type="STRING" id="1116229.S3DS78"/>
<dbReference type="Proteomes" id="UP000016922">
    <property type="component" value="Unassembled WGS sequence"/>
</dbReference>
<evidence type="ECO:0000256" key="1">
    <source>
        <dbReference type="SAM" id="Phobius"/>
    </source>
</evidence>
<organism evidence="2 3">
    <name type="scientific">Glarea lozoyensis (strain ATCC 20868 / MF5171)</name>
    <dbReference type="NCBI Taxonomy" id="1116229"/>
    <lineage>
        <taxon>Eukaryota</taxon>
        <taxon>Fungi</taxon>
        <taxon>Dikarya</taxon>
        <taxon>Ascomycota</taxon>
        <taxon>Pezizomycotina</taxon>
        <taxon>Leotiomycetes</taxon>
        <taxon>Helotiales</taxon>
        <taxon>Helotiaceae</taxon>
        <taxon>Glarea</taxon>
    </lineage>
</organism>
<dbReference type="OrthoDB" id="5596991at2759"/>
<dbReference type="AlphaFoldDB" id="S3DS78"/>
<dbReference type="InterPro" id="IPR016162">
    <property type="entry name" value="Ald_DH_N"/>
</dbReference>
<dbReference type="PANTHER" id="PTHR43111">
    <property type="entry name" value="ALDEHYDE DEHYDROGENASE B-RELATED"/>
    <property type="match status" value="1"/>
</dbReference>
<dbReference type="PANTHER" id="PTHR43111:SF1">
    <property type="entry name" value="ALDEHYDE DEHYDROGENASE B-RELATED"/>
    <property type="match status" value="1"/>
</dbReference>
<sequence length="452" mass="49923">MEKVRGTIIDGRLENVRYRQYQLQQLHLALRNGAEQLQDALCKDSGISKTIAKTEFYLAMDSVNKAYETLDFDQALKDEYLIKDGKDNLNSRSGLGVIAFRPGTHSRLYSIVTVVAMAIAAKNALYLESLSNIIASALDKDLFAVSSKFSSPDISGADLFIDGTAGEEEQILTGSGTYYSKSLAVVDRSADLKIAVRAIVNSRLPHNCNSPYSPGLVIVHEFVKDSFEKLCLEYAKDLMTVQDFENFQYDTDVEYHKDLVEAESLGQITLTKLGVYGLAIVESRDSNSALIATKTNRPYIHVLSSTGIVDTTVKQQGFEARRATYLFATPSVAKFMSEQIPAAVSYVDQIPRQLLIGPVSSPHSLHPRYTTEMLSVPRPKIINTVATIPSSVEELHESALQPLKPVGQKMGHALGFFEQGIFIGLGMTFCIFVPLATWFSWIASKRVLALWG</sequence>
<evidence type="ECO:0000313" key="2">
    <source>
        <dbReference type="EMBL" id="EPE34796.1"/>
    </source>
</evidence>
<dbReference type="OMA" id="CHNAFFR"/>
<keyword evidence="3" id="KW-1185">Reference proteome</keyword>
<reference evidence="2 3" key="1">
    <citation type="journal article" date="2013" name="BMC Genomics">
        <title>Genomics-driven discovery of the pneumocandin biosynthetic gene cluster in the fungus Glarea lozoyensis.</title>
        <authorList>
            <person name="Chen L."/>
            <person name="Yue Q."/>
            <person name="Zhang X."/>
            <person name="Xiang M."/>
            <person name="Wang C."/>
            <person name="Li S."/>
            <person name="Che Y."/>
            <person name="Ortiz-Lopez F.J."/>
            <person name="Bills G.F."/>
            <person name="Liu X."/>
            <person name="An Z."/>
        </authorList>
    </citation>
    <scope>NUCLEOTIDE SEQUENCE [LARGE SCALE GENOMIC DNA]</scope>
    <source>
        <strain evidence="3">ATCC 20868 / MF5171</strain>
    </source>
</reference>
<gene>
    <name evidence="2" type="ORF">GLAREA_10491</name>
</gene>
<dbReference type="InterPro" id="IPR016161">
    <property type="entry name" value="Ald_DH/histidinol_DH"/>
</dbReference>
<dbReference type="KEGG" id="glz:GLAREA_10491"/>
<dbReference type="InterPro" id="IPR016163">
    <property type="entry name" value="Ald_DH_C"/>
</dbReference>
<dbReference type="Gene3D" id="3.40.605.10">
    <property type="entry name" value="Aldehyde Dehydrogenase, Chain A, domain 1"/>
    <property type="match status" value="1"/>
</dbReference>
<name>S3DS78_GLAL2</name>
<accession>S3DS78</accession>
<dbReference type="GeneID" id="19469537"/>
<dbReference type="SUPFAM" id="SSF53720">
    <property type="entry name" value="ALDH-like"/>
    <property type="match status" value="1"/>
</dbReference>
<dbReference type="HOGENOM" id="CLU_023881_0_0_1"/>
<dbReference type="RefSeq" id="XP_008077783.1">
    <property type="nucleotide sequence ID" value="XM_008079592.1"/>
</dbReference>
<dbReference type="eggNOG" id="KOG2456">
    <property type="taxonomic scope" value="Eukaryota"/>
</dbReference>
<dbReference type="EMBL" id="KE145355">
    <property type="protein sequence ID" value="EPE34796.1"/>
    <property type="molecule type" value="Genomic_DNA"/>
</dbReference>
<keyword evidence="1" id="KW-0472">Membrane</keyword>
<evidence type="ECO:0000313" key="3">
    <source>
        <dbReference type="Proteomes" id="UP000016922"/>
    </source>
</evidence>
<dbReference type="Gene3D" id="3.40.309.10">
    <property type="entry name" value="Aldehyde Dehydrogenase, Chain A, domain 2"/>
    <property type="match status" value="1"/>
</dbReference>
<keyword evidence="1" id="KW-1133">Transmembrane helix</keyword>
<keyword evidence="1" id="KW-0812">Transmembrane</keyword>